<feature type="region of interest" description="Disordered" evidence="1">
    <location>
        <begin position="288"/>
        <end position="328"/>
    </location>
</feature>
<evidence type="ECO:0000313" key="3">
    <source>
        <dbReference type="RefSeq" id="XP_070454194.1"/>
    </source>
</evidence>
<name>A0ABM4MNC4_EQUPR</name>
<keyword evidence="2" id="KW-1185">Reference proteome</keyword>
<feature type="compositionally biased region" description="Gly residues" evidence="1">
    <location>
        <begin position="238"/>
        <end position="252"/>
    </location>
</feature>
<organism evidence="2 3">
    <name type="scientific">Equus przewalskii</name>
    <name type="common">Przewalski's horse</name>
    <name type="synonym">Equus caballus przewalskii</name>
    <dbReference type="NCBI Taxonomy" id="9798"/>
    <lineage>
        <taxon>Eukaryota</taxon>
        <taxon>Metazoa</taxon>
        <taxon>Chordata</taxon>
        <taxon>Craniata</taxon>
        <taxon>Vertebrata</taxon>
        <taxon>Euteleostomi</taxon>
        <taxon>Mammalia</taxon>
        <taxon>Eutheria</taxon>
        <taxon>Laurasiatheria</taxon>
        <taxon>Perissodactyla</taxon>
        <taxon>Equidae</taxon>
        <taxon>Equus</taxon>
    </lineage>
</organism>
<feature type="compositionally biased region" description="Basic and acidic residues" evidence="1">
    <location>
        <begin position="203"/>
        <end position="224"/>
    </location>
</feature>
<evidence type="ECO:0000313" key="2">
    <source>
        <dbReference type="Proteomes" id="UP001652662"/>
    </source>
</evidence>
<accession>A0ABM4MNC4</accession>
<reference evidence="3" key="1">
    <citation type="submission" date="2025-08" db="UniProtKB">
        <authorList>
            <consortium name="RefSeq"/>
        </authorList>
    </citation>
    <scope>IDENTIFICATION</scope>
    <source>
        <tissue evidence="3">Blood</tissue>
    </source>
</reference>
<dbReference type="GeneID" id="139079992"/>
<evidence type="ECO:0000256" key="1">
    <source>
        <dbReference type="SAM" id="MobiDB-lite"/>
    </source>
</evidence>
<proteinExistence type="predicted"/>
<feature type="region of interest" description="Disordered" evidence="1">
    <location>
        <begin position="197"/>
        <end position="269"/>
    </location>
</feature>
<gene>
    <name evidence="3" type="primary">LOC139079992</name>
</gene>
<dbReference type="RefSeq" id="XP_070454194.1">
    <property type="nucleotide sequence ID" value="XM_070598093.1"/>
</dbReference>
<dbReference type="Proteomes" id="UP001652662">
    <property type="component" value="Chromosome 28"/>
</dbReference>
<sequence>MPAAARLPPRRPALLGLQILTSSSDRRRARLWEGSGVTGTRDADGAAWDLGAPWWSLARPKAAEGPRPRCHKEDVVILGGRAAGVQHADRLRRGFSRRPSCHSSLVLSLSFLRLYFIHLNGAPCLHHRHHHHHHLAEQQWSGSRSDLPGPRVGFPAPSFQRRVLSLATLPLQPGSPRRTSGSGAAVAGRCGVYLQLKQGRGHRQTEDKRTQRRRPCEDGGREWSDAPASPGRPRATDAGGGWEGLSPGGPGGSTALPTPRVWTSSLRNGEGGSGDLAKLLWEDSNCMHSSVSLQGPGKEHAQPNASTKPFSLPSESRPAFTPSPTLNM</sequence>
<protein>
    <submittedName>
        <fullName evidence="3">Uncharacterized protein</fullName>
    </submittedName>
</protein>